<dbReference type="RefSeq" id="WP_133474176.1">
    <property type="nucleotide sequence ID" value="NZ_SNWP01000011.1"/>
</dbReference>
<name>A0A4R6IWN5_9BACT</name>
<gene>
    <name evidence="1" type="ORF">BC659_1621</name>
</gene>
<reference evidence="1 2" key="1">
    <citation type="submission" date="2019-03" db="EMBL/GenBank/DDBJ databases">
        <title>Genomic Encyclopedia of Archaeal and Bacterial Type Strains, Phase II (KMG-II): from individual species to whole genera.</title>
        <authorList>
            <person name="Goeker M."/>
        </authorList>
    </citation>
    <scope>NUCLEOTIDE SEQUENCE [LARGE SCALE GENOMIC DNA]</scope>
    <source>
        <strain evidence="1 2">DSM 28323</strain>
    </source>
</reference>
<evidence type="ECO:0000313" key="2">
    <source>
        <dbReference type="Proteomes" id="UP000295741"/>
    </source>
</evidence>
<sequence>MRKEKKTISEQQNDFVIGLFGIKYPKNYRYRISSEWELAEVKWLISEGDFKSIEEYEISTTRLLLSQA</sequence>
<protein>
    <submittedName>
        <fullName evidence="1">Uncharacterized protein</fullName>
    </submittedName>
</protein>
<dbReference type="Proteomes" id="UP000295741">
    <property type="component" value="Unassembled WGS sequence"/>
</dbReference>
<organism evidence="1 2">
    <name type="scientific">Sediminibacterium goheungense</name>
    <dbReference type="NCBI Taxonomy" id="1086393"/>
    <lineage>
        <taxon>Bacteria</taxon>
        <taxon>Pseudomonadati</taxon>
        <taxon>Bacteroidota</taxon>
        <taxon>Chitinophagia</taxon>
        <taxon>Chitinophagales</taxon>
        <taxon>Chitinophagaceae</taxon>
        <taxon>Sediminibacterium</taxon>
    </lineage>
</organism>
<accession>A0A4R6IWN5</accession>
<keyword evidence="2" id="KW-1185">Reference proteome</keyword>
<proteinExistence type="predicted"/>
<evidence type="ECO:0000313" key="1">
    <source>
        <dbReference type="EMBL" id="TDO26315.1"/>
    </source>
</evidence>
<dbReference type="EMBL" id="SNWP01000011">
    <property type="protein sequence ID" value="TDO26315.1"/>
    <property type="molecule type" value="Genomic_DNA"/>
</dbReference>
<dbReference type="AlphaFoldDB" id="A0A4R6IWN5"/>
<comment type="caution">
    <text evidence="1">The sequence shown here is derived from an EMBL/GenBank/DDBJ whole genome shotgun (WGS) entry which is preliminary data.</text>
</comment>